<gene>
    <name evidence="1" type="ORF">GCM10007028_12270</name>
</gene>
<dbReference type="AlphaFoldDB" id="A0A918QY73"/>
<reference evidence="1" key="2">
    <citation type="submission" date="2020-09" db="EMBL/GenBank/DDBJ databases">
        <authorList>
            <person name="Sun Q."/>
            <person name="Kim S."/>
        </authorList>
    </citation>
    <scope>NUCLEOTIDE SEQUENCE</scope>
    <source>
        <strain evidence="1">KCTC 12710</strain>
    </source>
</reference>
<dbReference type="RefSeq" id="WP_189359892.1">
    <property type="nucleotide sequence ID" value="NZ_BMWZ01000002.1"/>
</dbReference>
<name>A0A918QY73_9FLAO</name>
<reference evidence="1" key="1">
    <citation type="journal article" date="2014" name="Int. J. Syst. Evol. Microbiol.">
        <title>Complete genome sequence of Corynebacterium casei LMG S-19264T (=DSM 44701T), isolated from a smear-ripened cheese.</title>
        <authorList>
            <consortium name="US DOE Joint Genome Institute (JGI-PGF)"/>
            <person name="Walter F."/>
            <person name="Albersmeier A."/>
            <person name="Kalinowski J."/>
            <person name="Ruckert C."/>
        </authorList>
    </citation>
    <scope>NUCLEOTIDE SEQUENCE</scope>
    <source>
        <strain evidence="1">KCTC 12710</strain>
    </source>
</reference>
<evidence type="ECO:0000313" key="2">
    <source>
        <dbReference type="Proteomes" id="UP000636004"/>
    </source>
</evidence>
<comment type="caution">
    <text evidence="1">The sequence shown here is derived from an EMBL/GenBank/DDBJ whole genome shotgun (WGS) entry which is preliminary data.</text>
</comment>
<accession>A0A918QY73</accession>
<proteinExistence type="predicted"/>
<sequence>MNKIVLNNNENFDGIINKIIIDNDKKKTEITIKQWNNKETYSLSILEFNNVIFQSLPDISSFNLVTEITRKENINPVLKELNEYFNNNSSLILSNTEDNISRDINNLDCVQSYLFESGYCKDWLIICSDMNKKELNDVKSKD</sequence>
<organism evidence="1 2">
    <name type="scientific">Algibacter mikhailovii</name>
    <dbReference type="NCBI Taxonomy" id="425498"/>
    <lineage>
        <taxon>Bacteria</taxon>
        <taxon>Pseudomonadati</taxon>
        <taxon>Bacteroidota</taxon>
        <taxon>Flavobacteriia</taxon>
        <taxon>Flavobacteriales</taxon>
        <taxon>Flavobacteriaceae</taxon>
        <taxon>Algibacter</taxon>
    </lineage>
</organism>
<protein>
    <submittedName>
        <fullName evidence="1">Uncharacterized protein</fullName>
    </submittedName>
</protein>
<keyword evidence="2" id="KW-1185">Reference proteome</keyword>
<dbReference type="Proteomes" id="UP000636004">
    <property type="component" value="Unassembled WGS sequence"/>
</dbReference>
<dbReference type="EMBL" id="BMWZ01000002">
    <property type="protein sequence ID" value="GGZ76245.1"/>
    <property type="molecule type" value="Genomic_DNA"/>
</dbReference>
<evidence type="ECO:0000313" key="1">
    <source>
        <dbReference type="EMBL" id="GGZ76245.1"/>
    </source>
</evidence>